<keyword evidence="3" id="KW-0805">Transcription regulation</keyword>
<dbReference type="FunFam" id="3.30.730.10:FF:000001">
    <property type="entry name" value="Ethylene-responsive transcription factor 2"/>
    <property type="match status" value="1"/>
</dbReference>
<dbReference type="Gene3D" id="3.30.730.10">
    <property type="entry name" value="AP2/ERF domain"/>
    <property type="match status" value="1"/>
</dbReference>
<dbReference type="AlphaFoldDB" id="A0A7J8XS83"/>
<keyword evidence="6" id="KW-0804">Transcription</keyword>
<dbReference type="GO" id="GO:0000976">
    <property type="term" value="F:transcription cis-regulatory region binding"/>
    <property type="evidence" value="ECO:0007669"/>
    <property type="project" value="UniProtKB-ARBA"/>
</dbReference>
<evidence type="ECO:0000313" key="12">
    <source>
        <dbReference type="Proteomes" id="UP000593577"/>
    </source>
</evidence>
<feature type="region of interest" description="Disordered" evidence="9">
    <location>
        <begin position="191"/>
        <end position="215"/>
    </location>
</feature>
<comment type="subcellular location">
    <subcellularLocation>
        <location evidence="1">Nucleus</location>
    </subcellularLocation>
</comment>
<comment type="similarity">
    <text evidence="8">Belongs to the AP2/ERF transcription factor family. ERF subfamily.</text>
</comment>
<evidence type="ECO:0000259" key="10">
    <source>
        <dbReference type="PROSITE" id="PS51032"/>
    </source>
</evidence>
<dbReference type="InterPro" id="IPR036955">
    <property type="entry name" value="AP2/ERF_dom_sf"/>
</dbReference>
<dbReference type="SUPFAM" id="SSF54171">
    <property type="entry name" value="DNA-binding domain"/>
    <property type="match status" value="1"/>
</dbReference>
<dbReference type="GO" id="GO:0009873">
    <property type="term" value="P:ethylene-activated signaling pathway"/>
    <property type="evidence" value="ECO:0007669"/>
    <property type="project" value="UniProtKB-KW"/>
</dbReference>
<keyword evidence="5" id="KW-0010">Activator</keyword>
<evidence type="ECO:0000256" key="5">
    <source>
        <dbReference type="ARBA" id="ARBA00023159"/>
    </source>
</evidence>
<dbReference type="EMBL" id="JABFAA010000008">
    <property type="protein sequence ID" value="MBA0689589.1"/>
    <property type="molecule type" value="Genomic_DNA"/>
</dbReference>
<keyword evidence="7" id="KW-0539">Nucleus</keyword>
<dbReference type="PANTHER" id="PTHR31190">
    <property type="entry name" value="DNA-BINDING DOMAIN"/>
    <property type="match status" value="1"/>
</dbReference>
<dbReference type="InterPro" id="IPR001471">
    <property type="entry name" value="AP2/ERF_dom"/>
</dbReference>
<evidence type="ECO:0000256" key="8">
    <source>
        <dbReference type="ARBA" id="ARBA00024343"/>
    </source>
</evidence>
<dbReference type="Proteomes" id="UP000593577">
    <property type="component" value="Unassembled WGS sequence"/>
</dbReference>
<dbReference type="CDD" id="cd00018">
    <property type="entry name" value="AP2"/>
    <property type="match status" value="1"/>
</dbReference>
<accession>A0A7J8XS83</accession>
<feature type="region of interest" description="Disordered" evidence="9">
    <location>
        <begin position="282"/>
        <end position="319"/>
    </location>
</feature>
<dbReference type="SMART" id="SM00380">
    <property type="entry name" value="AP2"/>
    <property type="match status" value="1"/>
</dbReference>
<organism evidence="11 12">
    <name type="scientific">Gossypium aridum</name>
    <name type="common">American cotton</name>
    <name type="synonym">Erioxylum aridum</name>
    <dbReference type="NCBI Taxonomy" id="34290"/>
    <lineage>
        <taxon>Eukaryota</taxon>
        <taxon>Viridiplantae</taxon>
        <taxon>Streptophyta</taxon>
        <taxon>Embryophyta</taxon>
        <taxon>Tracheophyta</taxon>
        <taxon>Spermatophyta</taxon>
        <taxon>Magnoliopsida</taxon>
        <taxon>eudicotyledons</taxon>
        <taxon>Gunneridae</taxon>
        <taxon>Pentapetalae</taxon>
        <taxon>rosids</taxon>
        <taxon>malvids</taxon>
        <taxon>Malvales</taxon>
        <taxon>Malvaceae</taxon>
        <taxon>Malvoideae</taxon>
        <taxon>Gossypium</taxon>
    </lineage>
</organism>
<comment type="caution">
    <text evidence="11">The sequence shown here is derived from an EMBL/GenBank/DDBJ whole genome shotgun (WGS) entry which is preliminary data.</text>
</comment>
<keyword evidence="12" id="KW-1185">Reference proteome</keyword>
<evidence type="ECO:0000256" key="4">
    <source>
        <dbReference type="ARBA" id="ARBA00023125"/>
    </source>
</evidence>
<dbReference type="GO" id="GO:0003700">
    <property type="term" value="F:DNA-binding transcription factor activity"/>
    <property type="evidence" value="ECO:0007669"/>
    <property type="project" value="InterPro"/>
</dbReference>
<dbReference type="PROSITE" id="PS51032">
    <property type="entry name" value="AP2_ERF"/>
    <property type="match status" value="1"/>
</dbReference>
<feature type="non-terminal residue" evidence="11">
    <location>
        <position position="1"/>
    </location>
</feature>
<evidence type="ECO:0000256" key="3">
    <source>
        <dbReference type="ARBA" id="ARBA00023015"/>
    </source>
</evidence>
<name>A0A7J8XS83_GOSAI</name>
<feature type="domain" description="AP2/ERF" evidence="10">
    <location>
        <begin position="212"/>
        <end position="270"/>
    </location>
</feature>
<keyword evidence="2" id="KW-0936">Ethylene signaling pathway</keyword>
<proteinExistence type="inferred from homology"/>
<evidence type="ECO:0000256" key="7">
    <source>
        <dbReference type="ARBA" id="ARBA00023242"/>
    </source>
</evidence>
<evidence type="ECO:0000256" key="1">
    <source>
        <dbReference type="ARBA" id="ARBA00004123"/>
    </source>
</evidence>
<dbReference type="InterPro" id="IPR044808">
    <property type="entry name" value="ERF_plant"/>
</dbReference>
<dbReference type="GO" id="GO:0006950">
    <property type="term" value="P:response to stress"/>
    <property type="evidence" value="ECO:0007669"/>
    <property type="project" value="UniProtKB-ARBA"/>
</dbReference>
<gene>
    <name evidence="11" type="ORF">Goari_007312</name>
</gene>
<feature type="compositionally biased region" description="Basic and acidic residues" evidence="9">
    <location>
        <begin position="282"/>
        <end position="316"/>
    </location>
</feature>
<dbReference type="PANTHER" id="PTHR31190:SF499">
    <property type="entry name" value="ETHYLENE-RESPONSIVE TRANSCRIPTION FACTOR ERF105"/>
    <property type="match status" value="1"/>
</dbReference>
<evidence type="ECO:0000256" key="6">
    <source>
        <dbReference type="ARBA" id="ARBA00023163"/>
    </source>
</evidence>
<evidence type="ECO:0000313" key="11">
    <source>
        <dbReference type="EMBL" id="MBA0689589.1"/>
    </source>
</evidence>
<dbReference type="Pfam" id="PF00847">
    <property type="entry name" value="AP2"/>
    <property type="match status" value="1"/>
</dbReference>
<protein>
    <recommendedName>
        <fullName evidence="10">AP2/ERF domain-containing protein</fullName>
    </recommendedName>
</protein>
<dbReference type="InterPro" id="IPR016177">
    <property type="entry name" value="DNA-bd_dom_sf"/>
</dbReference>
<evidence type="ECO:0000256" key="9">
    <source>
        <dbReference type="SAM" id="MobiDB-lite"/>
    </source>
</evidence>
<feature type="region of interest" description="Disordered" evidence="9">
    <location>
        <begin position="157"/>
        <end position="177"/>
    </location>
</feature>
<dbReference type="GO" id="GO:0005634">
    <property type="term" value="C:nucleus"/>
    <property type="evidence" value="ECO:0007669"/>
    <property type="project" value="UniProtKB-SubCell"/>
</dbReference>
<dbReference type="PRINTS" id="PR00367">
    <property type="entry name" value="ETHRSPELEMNT"/>
</dbReference>
<evidence type="ECO:0000256" key="2">
    <source>
        <dbReference type="ARBA" id="ARBA00022745"/>
    </source>
</evidence>
<sequence length="361" mass="40258">GRADPTHVCTNLFSKFARTLLPRSILDSVFQLLDMESSSEVSSALQYIEQYLLDENQFTPAGLGSFSTANQWINEPIPEVSTSPSQSLCSQTSTSGSCLTLSNFNCLDDDDFFNFSPNFPGFESNRNDVFEFDSKPQFIHLTAPKPFEFTPQITELSAVKPPTPSNSSSSSNNRKPSLKISLPHKVEWIQFRKPDSTKAQPTNSNSEDKNKHYRGVRQRPWGKFAAEIRDPNRRGSRIWLGTFDTAIEAAKAYDRAAFKLRGSKAILNFPLEAGKLDVTAVDGERKRSRDDGAGNEKQVKAVKRANDDVTKARDNGDAPLTPSNWTSFLDWDNETKGIFNMPLLSPLSQHPPLGFQQVTVI</sequence>
<reference evidence="11 12" key="1">
    <citation type="journal article" date="2019" name="Genome Biol. Evol.">
        <title>Insights into the evolution of the New World diploid cottons (Gossypium, subgenus Houzingenia) based on genome sequencing.</title>
        <authorList>
            <person name="Grover C.E."/>
            <person name="Arick M.A. 2nd"/>
            <person name="Thrash A."/>
            <person name="Conover J.L."/>
            <person name="Sanders W.S."/>
            <person name="Peterson D.G."/>
            <person name="Frelichowski J.E."/>
            <person name="Scheffler J.A."/>
            <person name="Scheffler B.E."/>
            <person name="Wendel J.F."/>
        </authorList>
    </citation>
    <scope>NUCLEOTIDE SEQUENCE [LARGE SCALE GENOMIC DNA]</scope>
    <source>
        <strain evidence="11">185</strain>
        <tissue evidence="11">Leaf</tissue>
    </source>
</reference>
<keyword evidence="4" id="KW-0238">DNA-binding</keyword>